<evidence type="ECO:0000256" key="5">
    <source>
        <dbReference type="ARBA" id="ARBA00022737"/>
    </source>
</evidence>
<comment type="subcellular location">
    <subcellularLocation>
        <location evidence="1">Cell membrane</location>
        <topology evidence="1">Peripheral membrane protein</topology>
    </subcellularLocation>
</comment>
<dbReference type="Proteomes" id="UP000825051">
    <property type="component" value="Chromosome"/>
</dbReference>
<dbReference type="EMBL" id="CP080507">
    <property type="protein sequence ID" value="QYM79149.1"/>
    <property type="molecule type" value="Genomic_DNA"/>
</dbReference>
<keyword evidence="12" id="KW-1185">Reference proteome</keyword>
<dbReference type="GO" id="GO:0005886">
    <property type="term" value="C:plasma membrane"/>
    <property type="evidence" value="ECO:0007669"/>
    <property type="project" value="UniProtKB-SubCell"/>
</dbReference>
<evidence type="ECO:0000313" key="12">
    <source>
        <dbReference type="Proteomes" id="UP000825051"/>
    </source>
</evidence>
<evidence type="ECO:0000256" key="4">
    <source>
        <dbReference type="ARBA" id="ARBA00022597"/>
    </source>
</evidence>
<feature type="domain" description="ABC transporter" evidence="10">
    <location>
        <begin position="243"/>
        <end position="500"/>
    </location>
</feature>
<evidence type="ECO:0000256" key="8">
    <source>
        <dbReference type="ARBA" id="ARBA00022967"/>
    </source>
</evidence>
<dbReference type="GO" id="GO:0016887">
    <property type="term" value="F:ATP hydrolysis activity"/>
    <property type="evidence" value="ECO:0007669"/>
    <property type="project" value="InterPro"/>
</dbReference>
<dbReference type="CDD" id="cd03215">
    <property type="entry name" value="ABC_Carb_Monos_II"/>
    <property type="match status" value="1"/>
</dbReference>
<protein>
    <submittedName>
        <fullName evidence="11">Sugar ABC transporter ATP-binding protein</fullName>
    </submittedName>
</protein>
<dbReference type="SUPFAM" id="SSF52540">
    <property type="entry name" value="P-loop containing nucleoside triphosphate hydrolases"/>
    <property type="match status" value="2"/>
</dbReference>
<evidence type="ECO:0000256" key="7">
    <source>
        <dbReference type="ARBA" id="ARBA00022840"/>
    </source>
</evidence>
<sequence>MASAAFVQFRAVTKTFGGVTALADVSLALNRGECHGLMGENGAGKSTLGKILAGIHPPDSGEVLIDGHSHRFHSPRHALQAGVAMVHQELAFCPDLSVAENLSLGRYPRRAAGLLLDHAAMHQRAEKLLAAIGVHLDVSRPMRELSTAQEQLVQIAAAIGTHPRILVFDEPTSSLSATDAESLFVLIEDLKKRGLTIIYVSHRMPELFRLCDRLSVLRDGRYVGTLAQAEMTHDAVVQLMIGRRLTDYFPAHVNAPAGPLVLSVRDLASPGKFQNVSFDVRAGEIVGFAGLVGSGRSEIAQAIFGLDRRATGRLTLDGQPLPLGSVTASLAAGLGLVPEDRKRQGCVLALPCRANISLAILDRLRRLGGLLDRAREKAVATDYFSRLHIKAASLDAPVNSLSGGNQQKIVIAKWLARGGRLLIVDEPTRGVDVGAKAAIHELIDELAREGLAVMLISSELPEVINLSSRVLVMRDGRLVGELTRAAATQDSVLRLMTGVARAA</sequence>
<reference evidence="11" key="1">
    <citation type="submission" date="2021-08" db="EMBL/GenBank/DDBJ databases">
        <title>Genome of a novel bacterium of the phylum Verrucomicrobia, Oleiharenicola sp. KSB-15.</title>
        <authorList>
            <person name="Chung J.-H."/>
            <person name="Ahn J.-H."/>
            <person name="Yoon Y."/>
            <person name="Kim D.-Y."/>
            <person name="An S.-H."/>
            <person name="Park I."/>
            <person name="Yeon J."/>
        </authorList>
    </citation>
    <scope>NUCLEOTIDE SEQUENCE</scope>
    <source>
        <strain evidence="11">KSB-15</strain>
    </source>
</reference>
<keyword evidence="7 11" id="KW-0067">ATP-binding</keyword>
<dbReference type="Pfam" id="PF00005">
    <property type="entry name" value="ABC_tran"/>
    <property type="match status" value="2"/>
</dbReference>
<dbReference type="InterPro" id="IPR003593">
    <property type="entry name" value="AAA+_ATPase"/>
</dbReference>
<keyword evidence="8" id="KW-1278">Translocase</keyword>
<dbReference type="InterPro" id="IPR027417">
    <property type="entry name" value="P-loop_NTPase"/>
</dbReference>
<keyword evidence="5" id="KW-0677">Repeat</keyword>
<keyword evidence="4" id="KW-0762">Sugar transport</keyword>
<evidence type="ECO:0000256" key="1">
    <source>
        <dbReference type="ARBA" id="ARBA00004202"/>
    </source>
</evidence>
<evidence type="ECO:0000256" key="9">
    <source>
        <dbReference type="ARBA" id="ARBA00023136"/>
    </source>
</evidence>
<keyword evidence="9" id="KW-0472">Membrane</keyword>
<dbReference type="GO" id="GO:0005524">
    <property type="term" value="F:ATP binding"/>
    <property type="evidence" value="ECO:0007669"/>
    <property type="project" value="UniProtKB-KW"/>
</dbReference>
<dbReference type="PANTHER" id="PTHR43790">
    <property type="entry name" value="CARBOHYDRATE TRANSPORT ATP-BINDING PROTEIN MG119-RELATED"/>
    <property type="match status" value="1"/>
</dbReference>
<gene>
    <name evidence="11" type="ORF">K0B96_00610</name>
</gene>
<evidence type="ECO:0000256" key="3">
    <source>
        <dbReference type="ARBA" id="ARBA00022475"/>
    </source>
</evidence>
<dbReference type="InterPro" id="IPR003439">
    <property type="entry name" value="ABC_transporter-like_ATP-bd"/>
</dbReference>
<keyword evidence="2" id="KW-0813">Transport</keyword>
<evidence type="ECO:0000256" key="6">
    <source>
        <dbReference type="ARBA" id="ARBA00022741"/>
    </source>
</evidence>
<name>A0A8F9XLL2_9BACT</name>
<keyword evidence="6" id="KW-0547">Nucleotide-binding</keyword>
<dbReference type="Gene3D" id="3.40.50.300">
    <property type="entry name" value="P-loop containing nucleotide triphosphate hydrolases"/>
    <property type="match status" value="2"/>
</dbReference>
<keyword evidence="3" id="KW-1003">Cell membrane</keyword>
<dbReference type="PROSITE" id="PS00211">
    <property type="entry name" value="ABC_TRANSPORTER_1"/>
    <property type="match status" value="1"/>
</dbReference>
<organism evidence="11 12">
    <name type="scientific">Horticoccus luteus</name>
    <dbReference type="NCBI Taxonomy" id="2862869"/>
    <lineage>
        <taxon>Bacteria</taxon>
        <taxon>Pseudomonadati</taxon>
        <taxon>Verrucomicrobiota</taxon>
        <taxon>Opitutia</taxon>
        <taxon>Opitutales</taxon>
        <taxon>Opitutaceae</taxon>
        <taxon>Horticoccus</taxon>
    </lineage>
</organism>
<dbReference type="CDD" id="cd03216">
    <property type="entry name" value="ABC_Carb_Monos_I"/>
    <property type="match status" value="1"/>
</dbReference>
<evidence type="ECO:0000256" key="2">
    <source>
        <dbReference type="ARBA" id="ARBA00022448"/>
    </source>
</evidence>
<evidence type="ECO:0000259" key="10">
    <source>
        <dbReference type="PROSITE" id="PS50893"/>
    </source>
</evidence>
<dbReference type="InterPro" id="IPR050107">
    <property type="entry name" value="ABC_carbohydrate_import_ATPase"/>
</dbReference>
<accession>A0A8F9XLL2</accession>
<dbReference type="AlphaFoldDB" id="A0A8F9XLL2"/>
<proteinExistence type="predicted"/>
<evidence type="ECO:0000313" key="11">
    <source>
        <dbReference type="EMBL" id="QYM79149.1"/>
    </source>
</evidence>
<dbReference type="InterPro" id="IPR017871">
    <property type="entry name" value="ABC_transporter-like_CS"/>
</dbReference>
<feature type="domain" description="ABC transporter" evidence="10">
    <location>
        <begin position="7"/>
        <end position="244"/>
    </location>
</feature>
<dbReference type="FunFam" id="3.40.50.300:FF:000127">
    <property type="entry name" value="Ribose import ATP-binding protein RbsA"/>
    <property type="match status" value="1"/>
</dbReference>
<dbReference type="RefSeq" id="WP_220162635.1">
    <property type="nucleotide sequence ID" value="NZ_CP080507.1"/>
</dbReference>
<dbReference type="KEGG" id="ole:K0B96_00610"/>
<dbReference type="PROSITE" id="PS50893">
    <property type="entry name" value="ABC_TRANSPORTER_2"/>
    <property type="match status" value="2"/>
</dbReference>
<dbReference type="PANTHER" id="PTHR43790:SF3">
    <property type="entry name" value="D-ALLOSE IMPORT ATP-BINDING PROTEIN ALSA-RELATED"/>
    <property type="match status" value="1"/>
</dbReference>
<dbReference type="SMART" id="SM00382">
    <property type="entry name" value="AAA"/>
    <property type="match status" value="2"/>
</dbReference>